<keyword evidence="3 10" id="KW-0812">Transmembrane</keyword>
<organism evidence="12 13">
    <name type="scientific">Sphagnum jensenii</name>
    <dbReference type="NCBI Taxonomy" id="128206"/>
    <lineage>
        <taxon>Eukaryota</taxon>
        <taxon>Viridiplantae</taxon>
        <taxon>Streptophyta</taxon>
        <taxon>Embryophyta</taxon>
        <taxon>Bryophyta</taxon>
        <taxon>Sphagnophytina</taxon>
        <taxon>Sphagnopsida</taxon>
        <taxon>Sphagnales</taxon>
        <taxon>Sphagnaceae</taxon>
        <taxon>Sphagnum</taxon>
    </lineage>
</organism>
<dbReference type="InterPro" id="IPR057080">
    <property type="entry name" value="PH_SMPa"/>
</dbReference>
<feature type="transmembrane region" description="Helical" evidence="10">
    <location>
        <begin position="20"/>
        <end position="40"/>
    </location>
</feature>
<accession>A0ABP1B5K7</accession>
<feature type="compositionally biased region" description="Low complexity" evidence="9">
    <location>
        <begin position="769"/>
        <end position="779"/>
    </location>
</feature>
<feature type="domain" description="SMP-LTD" evidence="11">
    <location>
        <begin position="419"/>
        <end position="673"/>
    </location>
</feature>
<evidence type="ECO:0000256" key="5">
    <source>
        <dbReference type="ARBA" id="ARBA00022989"/>
    </source>
</evidence>
<dbReference type="PANTHER" id="PTHR13466">
    <property type="entry name" value="TEX2 PROTEIN-RELATED"/>
    <property type="match status" value="1"/>
</dbReference>
<feature type="region of interest" description="Disordered" evidence="9">
    <location>
        <begin position="698"/>
        <end position="835"/>
    </location>
</feature>
<evidence type="ECO:0000256" key="7">
    <source>
        <dbReference type="ARBA" id="ARBA00023121"/>
    </source>
</evidence>
<feature type="compositionally biased region" description="Polar residues" evidence="9">
    <location>
        <begin position="705"/>
        <end position="729"/>
    </location>
</feature>
<dbReference type="CDD" id="cd21675">
    <property type="entry name" value="SMP_TEX2"/>
    <property type="match status" value="1"/>
</dbReference>
<keyword evidence="8 10" id="KW-0472">Membrane</keyword>
<feature type="compositionally biased region" description="Low complexity" evidence="9">
    <location>
        <begin position="806"/>
        <end position="816"/>
    </location>
</feature>
<feature type="region of interest" description="Disordered" evidence="9">
    <location>
        <begin position="92"/>
        <end position="113"/>
    </location>
</feature>
<dbReference type="Proteomes" id="UP001497522">
    <property type="component" value="Chromosome 2"/>
</dbReference>
<evidence type="ECO:0000256" key="6">
    <source>
        <dbReference type="ARBA" id="ARBA00023055"/>
    </source>
</evidence>
<name>A0ABP1B5K7_9BRYO</name>
<evidence type="ECO:0000256" key="3">
    <source>
        <dbReference type="ARBA" id="ARBA00022692"/>
    </source>
</evidence>
<feature type="compositionally biased region" description="Polar residues" evidence="9">
    <location>
        <begin position="780"/>
        <end position="805"/>
    </location>
</feature>
<feature type="region of interest" description="Disordered" evidence="9">
    <location>
        <begin position="322"/>
        <end position="374"/>
    </location>
</feature>
<evidence type="ECO:0000313" key="13">
    <source>
        <dbReference type="Proteomes" id="UP001497522"/>
    </source>
</evidence>
<keyword evidence="4" id="KW-0256">Endoplasmic reticulum</keyword>
<keyword evidence="13" id="KW-1185">Reference proteome</keyword>
<dbReference type="Pfam" id="PF23065">
    <property type="entry name" value="PH_SMPa"/>
    <property type="match status" value="1"/>
</dbReference>
<keyword evidence="2" id="KW-0813">Transport</keyword>
<evidence type="ECO:0000313" key="12">
    <source>
        <dbReference type="EMBL" id="CAK9870442.1"/>
    </source>
</evidence>
<dbReference type="PANTHER" id="PTHR13466:SF0">
    <property type="entry name" value="SMP-LTD DOMAIN-CONTAINING PROTEIN"/>
    <property type="match status" value="1"/>
</dbReference>
<feature type="compositionally biased region" description="Basic and acidic residues" evidence="9">
    <location>
        <begin position="96"/>
        <end position="113"/>
    </location>
</feature>
<dbReference type="EMBL" id="OZ023703">
    <property type="protein sequence ID" value="CAK9870442.1"/>
    <property type="molecule type" value="Genomic_DNA"/>
</dbReference>
<evidence type="ECO:0000256" key="9">
    <source>
        <dbReference type="SAM" id="MobiDB-lite"/>
    </source>
</evidence>
<evidence type="ECO:0000256" key="2">
    <source>
        <dbReference type="ARBA" id="ARBA00022448"/>
    </source>
</evidence>
<gene>
    <name evidence="12" type="ORF">CSSPJE1EN2_LOCUS13110</name>
</gene>
<dbReference type="InterPro" id="IPR031468">
    <property type="entry name" value="SMP_LBD"/>
</dbReference>
<protein>
    <recommendedName>
        <fullName evidence="11">SMP-LTD domain-containing protein</fullName>
    </recommendedName>
</protein>
<dbReference type="PROSITE" id="PS51847">
    <property type="entry name" value="SMP"/>
    <property type="match status" value="1"/>
</dbReference>
<evidence type="ECO:0000256" key="1">
    <source>
        <dbReference type="ARBA" id="ARBA00004586"/>
    </source>
</evidence>
<keyword evidence="6" id="KW-0445">Lipid transport</keyword>
<reference evidence="12 13" key="1">
    <citation type="submission" date="2024-03" db="EMBL/GenBank/DDBJ databases">
        <authorList>
            <consortium name="ELIXIR-Norway"/>
            <consortium name="Elixir Norway"/>
        </authorList>
    </citation>
    <scope>NUCLEOTIDE SEQUENCE [LARGE SCALE GENOMIC DNA]</scope>
</reference>
<keyword evidence="7" id="KW-0446">Lipid-binding</keyword>
<keyword evidence="5 10" id="KW-1133">Transmembrane helix</keyword>
<evidence type="ECO:0000256" key="4">
    <source>
        <dbReference type="ARBA" id="ARBA00022824"/>
    </source>
</evidence>
<evidence type="ECO:0000256" key="8">
    <source>
        <dbReference type="ARBA" id="ARBA00023136"/>
    </source>
</evidence>
<evidence type="ECO:0000259" key="11">
    <source>
        <dbReference type="PROSITE" id="PS51847"/>
    </source>
</evidence>
<sequence length="952" mass="104120">MRDGGCRGENEGRWVSVGSFVGGLIALAVVELLLLIYVFAKLLTFRAHKKQQNSASSSAVGIHTSGTTISFNLQGNVWVAHLPQGDWSKLTLKQGSSKDKKKEKEAPTKDASKREGLQDCLEIWPVRKHAILNSNVLFLRAADGTEESILLDGCEVLAVSSGHGPGGKWARKMPLKVHHDERAVYHGCNDCLLYLDTGWEKETWCEVLRATAKLGSLSNEWFLQTKREYQDYTQRVETHLPYVNKFHATAAAATAGGGEVTKFGAEMNTEEKLVENKSEEGLSRKKLIWKKLTRRSSKGKETKDTKSLDALEELADFTRRISAVSSSQGQDDGSSSRKKDLSSSIDLKNNISSSRDEDVNNSVHASLVESKSGDSMELAQLVDNEGEKKTLMGTQQDEKDTSFVAALEQHTAGEPAVNLSKEIDQGLLCLNMIIGRIYFDFYHSPSRVASIQRLIQKQLSKMKTPSYIKSITIAELDLGKSPPYATALRMLPADAAGALALEFDLQWQGVGSIACETRLEVRDASAQEKVASQVGEPGLAGDAAAALLTGIGNDLNISGTTRVLEDGNKKGGLMQSVKSMISRVAEQVSQVPLILKIRCESIKGTGLLRMHAPPTDRIWFSFKEMPELDLVPEPCIGERRFNSGPLGTFIVQHLKVQLRETLVMPNCEDLFTAWMMAEKDDWLPQSVVPVAFTSAQVSESEKQNLRSSNIGSQAKPNSDQHQSVQQLVSLATLKTDVLPPPDSNNSNRQHRRSMSMTRLLSEVSKGGLQPASQAAAAPSTVTPTTMSRFSHDVSNGPQTVRPSGVTTTPLSTPSSSVREETGIEFSKTLSLDRGESRAALSERGFEPGLLSRGELRAFSGRELEVGGGSDRRTDERGGTIASFSLRQSEGSVSDSDVQYLASHDGEQDLDSQQKMQSSRSSKMILLGKMGAKLDEKRRLVLEKLREKKVIAT</sequence>
<evidence type="ECO:0000256" key="10">
    <source>
        <dbReference type="SAM" id="Phobius"/>
    </source>
</evidence>
<comment type="subcellular location">
    <subcellularLocation>
        <location evidence="1">Endoplasmic reticulum membrane</location>
    </subcellularLocation>
</comment>
<proteinExistence type="predicted"/>